<protein>
    <submittedName>
        <fullName evidence="1">Sugar phosphate isomerase/epimerase</fullName>
    </submittedName>
</protein>
<proteinExistence type="predicted"/>
<sequence>MKRLMIGQYGHFDKNKQGRDYRDYFFGVEVCMMEKEEDIVALVREAQHQQFQIGVHFPLRKARELRDPLVLAINQDVKDKAYACIEDEIAYIHEKMKPSYILFHYPKPVIISKAVDWRHWRFGDEREFVEEAAYDYETFLSDSERFLEYLTQQATIYGFTPILELDGLNAYMVHREGFIKLLDKYSVVKICLDISRLHLQACMDQAFNPFETVVKYAPYTELVHLSNGRLEDNHTNNHYPALPELSSDKGWADIEHYLSTMNHYNKQYKLLFEHRSDRITDEQLEACYTWVNRLINT</sequence>
<reference evidence="1" key="1">
    <citation type="submission" date="2020-07" db="EMBL/GenBank/DDBJ databases">
        <title>Vallitalea pronyensis genome.</title>
        <authorList>
            <person name="Postec A."/>
        </authorList>
    </citation>
    <scope>NUCLEOTIDE SEQUENCE</scope>
    <source>
        <strain evidence="1">FatNI3</strain>
    </source>
</reference>
<dbReference type="KEGG" id="vpy:HZI73_10285"/>
<accession>A0A8J8SGJ3</accession>
<dbReference type="Gene3D" id="3.20.20.150">
    <property type="entry name" value="Divalent-metal-dependent TIM barrel enzymes"/>
    <property type="match status" value="1"/>
</dbReference>
<keyword evidence="1" id="KW-0413">Isomerase</keyword>
<dbReference type="Proteomes" id="UP000683246">
    <property type="component" value="Chromosome"/>
</dbReference>
<dbReference type="EMBL" id="CP058649">
    <property type="protein sequence ID" value="QUI22661.1"/>
    <property type="molecule type" value="Genomic_DNA"/>
</dbReference>
<evidence type="ECO:0000313" key="1">
    <source>
        <dbReference type="EMBL" id="QUI22661.1"/>
    </source>
</evidence>
<gene>
    <name evidence="1" type="ORF">HZI73_10285</name>
</gene>
<evidence type="ECO:0000313" key="2">
    <source>
        <dbReference type="Proteomes" id="UP000683246"/>
    </source>
</evidence>
<dbReference type="GO" id="GO:0016853">
    <property type="term" value="F:isomerase activity"/>
    <property type="evidence" value="ECO:0007669"/>
    <property type="project" value="UniProtKB-KW"/>
</dbReference>
<dbReference type="SUPFAM" id="SSF51658">
    <property type="entry name" value="Xylose isomerase-like"/>
    <property type="match status" value="1"/>
</dbReference>
<name>A0A8J8SGJ3_9FIRM</name>
<dbReference type="InterPro" id="IPR036237">
    <property type="entry name" value="Xyl_isomerase-like_sf"/>
</dbReference>
<keyword evidence="2" id="KW-1185">Reference proteome</keyword>
<dbReference type="RefSeq" id="WP_212698153.1">
    <property type="nucleotide sequence ID" value="NZ_CP058649.1"/>
</dbReference>
<dbReference type="AlphaFoldDB" id="A0A8J8SGJ3"/>
<organism evidence="1 2">
    <name type="scientific">Vallitalea pronyensis</name>
    <dbReference type="NCBI Taxonomy" id="1348613"/>
    <lineage>
        <taxon>Bacteria</taxon>
        <taxon>Bacillati</taxon>
        <taxon>Bacillota</taxon>
        <taxon>Clostridia</taxon>
        <taxon>Lachnospirales</taxon>
        <taxon>Vallitaleaceae</taxon>
        <taxon>Vallitalea</taxon>
    </lineage>
</organism>